<dbReference type="PANTHER" id="PTHR12532">
    <property type="entry name" value="TRANSLATIONAL ACTIVATOR OF CYTOCHROME C OXIDASE 1"/>
    <property type="match status" value="1"/>
</dbReference>
<protein>
    <recommendedName>
        <fullName evidence="6">Probable transcriptional regulatory protein IEN85_15460</fullName>
    </recommendedName>
</protein>
<dbReference type="InterPro" id="IPR002876">
    <property type="entry name" value="Transcrip_reg_TACO1-like"/>
</dbReference>
<evidence type="ECO:0000256" key="4">
    <source>
        <dbReference type="ARBA" id="ARBA00023125"/>
    </source>
</evidence>
<evidence type="ECO:0000256" key="3">
    <source>
        <dbReference type="ARBA" id="ARBA00023015"/>
    </source>
</evidence>
<name>A0A927FAQ2_9BACT</name>
<evidence type="ECO:0000256" key="1">
    <source>
        <dbReference type="ARBA" id="ARBA00008724"/>
    </source>
</evidence>
<dbReference type="Pfam" id="PF01709">
    <property type="entry name" value="Transcrip_reg"/>
    <property type="match status" value="1"/>
</dbReference>
<dbReference type="HAMAP" id="MF_00693">
    <property type="entry name" value="Transcrip_reg_TACO1"/>
    <property type="match status" value="1"/>
</dbReference>
<keyword evidence="4 6" id="KW-0238">DNA-binding</keyword>
<gene>
    <name evidence="9" type="ORF">IEN85_15460</name>
</gene>
<dbReference type="Proteomes" id="UP000622317">
    <property type="component" value="Unassembled WGS sequence"/>
</dbReference>
<dbReference type="Gene3D" id="3.30.70.980">
    <property type="match status" value="2"/>
</dbReference>
<dbReference type="EMBL" id="JACYFG010000038">
    <property type="protein sequence ID" value="MBD5780896.1"/>
    <property type="molecule type" value="Genomic_DNA"/>
</dbReference>
<evidence type="ECO:0000313" key="10">
    <source>
        <dbReference type="Proteomes" id="UP000622317"/>
    </source>
</evidence>
<evidence type="ECO:0000313" key="9">
    <source>
        <dbReference type="EMBL" id="MBD5780896.1"/>
    </source>
</evidence>
<proteinExistence type="inferred from homology"/>
<evidence type="ECO:0000256" key="5">
    <source>
        <dbReference type="ARBA" id="ARBA00023163"/>
    </source>
</evidence>
<dbReference type="PANTHER" id="PTHR12532:SF6">
    <property type="entry name" value="TRANSCRIPTIONAL REGULATORY PROTEIN YEBC-RELATED"/>
    <property type="match status" value="1"/>
</dbReference>
<reference evidence="9" key="1">
    <citation type="submission" date="2020-09" db="EMBL/GenBank/DDBJ databases">
        <title>Pelagicoccus enzymogenes sp. nov. with an EPS production, isolated from marine sediment.</title>
        <authorList>
            <person name="Feng X."/>
        </authorList>
    </citation>
    <scope>NUCLEOTIDE SEQUENCE</scope>
    <source>
        <strain evidence="9">NFK12</strain>
    </source>
</reference>
<accession>A0A927FAQ2</accession>
<dbReference type="GO" id="GO:0003677">
    <property type="term" value="F:DNA binding"/>
    <property type="evidence" value="ECO:0007669"/>
    <property type="project" value="UniProtKB-UniRule"/>
</dbReference>
<organism evidence="9 10">
    <name type="scientific">Pelagicoccus enzymogenes</name>
    <dbReference type="NCBI Taxonomy" id="2773457"/>
    <lineage>
        <taxon>Bacteria</taxon>
        <taxon>Pseudomonadati</taxon>
        <taxon>Verrucomicrobiota</taxon>
        <taxon>Opitutia</taxon>
        <taxon>Puniceicoccales</taxon>
        <taxon>Pelagicoccaceae</taxon>
        <taxon>Pelagicoccus</taxon>
    </lineage>
</organism>
<dbReference type="InterPro" id="IPR029072">
    <property type="entry name" value="YebC-like"/>
</dbReference>
<keyword evidence="5 6" id="KW-0804">Transcription</keyword>
<comment type="similarity">
    <text evidence="1 6">Belongs to the TACO1 family.</text>
</comment>
<dbReference type="InterPro" id="IPR017856">
    <property type="entry name" value="Integrase-like_N"/>
</dbReference>
<evidence type="ECO:0000259" key="8">
    <source>
        <dbReference type="Pfam" id="PF20772"/>
    </source>
</evidence>
<dbReference type="InterPro" id="IPR048300">
    <property type="entry name" value="TACO1_YebC-like_2nd/3rd_dom"/>
</dbReference>
<feature type="domain" description="TACO1/YebC-like second and third" evidence="7">
    <location>
        <begin position="82"/>
        <end position="238"/>
    </location>
</feature>
<evidence type="ECO:0000256" key="6">
    <source>
        <dbReference type="HAMAP-Rule" id="MF_00693"/>
    </source>
</evidence>
<sequence length="249" mass="26588">MAGHSKWANTKHRKAAVDAKRGKIFSRLSKDITMAAKAGGGDPDANAKLRTLLNKARAANMPADNIDRAVKKGTGELPGVVYEEFVYEGYAPNGVAVVVEVTTDNKNRAASEIRSTFTKRGGNLAGANAVAFMFNRCGQFLIAKDQTDEEKLMDVALEAGAEDIKVEDEGFEVLAPITEYDSVSQALSDAGIEVASSELAYLAETLTPIDDAAAAKSIMALIDALDDLDDVQNVFHNADFADGLLDDEE</sequence>
<dbReference type="Pfam" id="PF20772">
    <property type="entry name" value="TACO1_YebC_N"/>
    <property type="match status" value="1"/>
</dbReference>
<evidence type="ECO:0000256" key="2">
    <source>
        <dbReference type="ARBA" id="ARBA00022490"/>
    </source>
</evidence>
<dbReference type="AlphaFoldDB" id="A0A927FAQ2"/>
<dbReference type="NCBIfam" id="TIGR01033">
    <property type="entry name" value="YebC/PmpR family DNA-binding transcriptional regulator"/>
    <property type="match status" value="1"/>
</dbReference>
<dbReference type="GO" id="GO:0005829">
    <property type="term" value="C:cytosol"/>
    <property type="evidence" value="ECO:0007669"/>
    <property type="project" value="TreeGrafter"/>
</dbReference>
<dbReference type="GO" id="GO:0006355">
    <property type="term" value="P:regulation of DNA-templated transcription"/>
    <property type="evidence" value="ECO:0007669"/>
    <property type="project" value="UniProtKB-UniRule"/>
</dbReference>
<dbReference type="Gene3D" id="1.10.10.200">
    <property type="match status" value="1"/>
</dbReference>
<dbReference type="FunFam" id="1.10.10.200:FF:000002">
    <property type="entry name" value="Probable transcriptional regulatory protein CLM62_37755"/>
    <property type="match status" value="1"/>
</dbReference>
<comment type="caution">
    <text evidence="9">The sequence shown here is derived from an EMBL/GenBank/DDBJ whole genome shotgun (WGS) entry which is preliminary data.</text>
</comment>
<dbReference type="InterPro" id="IPR049083">
    <property type="entry name" value="TACO1_YebC_N"/>
</dbReference>
<dbReference type="RefSeq" id="WP_191618003.1">
    <property type="nucleotide sequence ID" value="NZ_JACYFG010000038.1"/>
</dbReference>
<keyword evidence="3 6" id="KW-0805">Transcription regulation</keyword>
<evidence type="ECO:0000259" key="7">
    <source>
        <dbReference type="Pfam" id="PF01709"/>
    </source>
</evidence>
<dbReference type="NCBIfam" id="NF001030">
    <property type="entry name" value="PRK00110.1"/>
    <property type="match status" value="1"/>
</dbReference>
<feature type="domain" description="TACO1/YebC-like N-terminal" evidence="8">
    <location>
        <begin position="5"/>
        <end position="76"/>
    </location>
</feature>
<keyword evidence="10" id="KW-1185">Reference proteome</keyword>
<dbReference type="SUPFAM" id="SSF75625">
    <property type="entry name" value="YebC-like"/>
    <property type="match status" value="1"/>
</dbReference>
<dbReference type="NCBIfam" id="NF009044">
    <property type="entry name" value="PRK12378.1"/>
    <property type="match status" value="1"/>
</dbReference>
<dbReference type="InterPro" id="IPR026564">
    <property type="entry name" value="Transcrip_reg_TACO1-like_dom3"/>
</dbReference>
<keyword evidence="2 6" id="KW-0963">Cytoplasm</keyword>
<comment type="subcellular location">
    <subcellularLocation>
        <location evidence="6">Cytoplasm</location>
    </subcellularLocation>
</comment>